<comment type="caution">
    <text evidence="1">The sequence shown here is derived from an EMBL/GenBank/DDBJ whole genome shotgun (WGS) entry which is preliminary data.</text>
</comment>
<organism evidence="1 2">
    <name type="scientific">Penicillium brasilianum</name>
    <dbReference type="NCBI Taxonomy" id="104259"/>
    <lineage>
        <taxon>Eukaryota</taxon>
        <taxon>Fungi</taxon>
        <taxon>Dikarya</taxon>
        <taxon>Ascomycota</taxon>
        <taxon>Pezizomycotina</taxon>
        <taxon>Eurotiomycetes</taxon>
        <taxon>Eurotiomycetidae</taxon>
        <taxon>Eurotiales</taxon>
        <taxon>Aspergillaceae</taxon>
        <taxon>Penicillium</taxon>
    </lineage>
</organism>
<protein>
    <submittedName>
        <fullName evidence="1">Uncharacterized protein</fullName>
    </submittedName>
</protein>
<dbReference type="SUPFAM" id="SSF48403">
    <property type="entry name" value="Ankyrin repeat"/>
    <property type="match status" value="1"/>
</dbReference>
<dbReference type="Pfam" id="PF00023">
    <property type="entry name" value="Ank"/>
    <property type="match status" value="1"/>
</dbReference>
<evidence type="ECO:0000313" key="1">
    <source>
        <dbReference type="EMBL" id="OOQ87201.1"/>
    </source>
</evidence>
<gene>
    <name evidence="1" type="ORF">PEBR_18028</name>
</gene>
<accession>A0A1S9RPE2</accession>
<dbReference type="Gene3D" id="1.25.40.20">
    <property type="entry name" value="Ankyrin repeat-containing domain"/>
    <property type="match status" value="1"/>
</dbReference>
<sequence>MGFPSRSQLQKHESMCHLNSPLKAIQMVQSPEQDEIVPLISDIVAMGMTAELKALRPRFNLISDLMLSTLVRESAFCGKVEIFRCLWDQHVLRNKGVEERYLIWTCASEAILGKNIEVLEYLTPRIFVTDKEYSHDQRTYMRLSASSDSSRIFNIWKQQAREWDSEWLIKDLVGFLTEPTIQERFANLLEAEASRGRFSQSQLSVALKTIASTTCAPSIARVLLKQGAIVDYRIKQKGERARIKTPLLAAASKTTKDAAELMKLLLLAGADPNASYDPKNRNEPKSVSTAIGARQISKWLQMSWSELVEWTAAERSKNLEADGTCPVDSY</sequence>
<dbReference type="InterPro" id="IPR002110">
    <property type="entry name" value="Ankyrin_rpt"/>
</dbReference>
<dbReference type="AlphaFoldDB" id="A0A1S9RPE2"/>
<dbReference type="EMBL" id="LJBN01000127">
    <property type="protein sequence ID" value="OOQ87201.1"/>
    <property type="molecule type" value="Genomic_DNA"/>
</dbReference>
<dbReference type="Proteomes" id="UP000190744">
    <property type="component" value="Unassembled WGS sequence"/>
</dbReference>
<proteinExistence type="predicted"/>
<dbReference type="InterPro" id="IPR036770">
    <property type="entry name" value="Ankyrin_rpt-contain_sf"/>
</dbReference>
<evidence type="ECO:0000313" key="2">
    <source>
        <dbReference type="Proteomes" id="UP000190744"/>
    </source>
</evidence>
<name>A0A1S9RPE2_PENBI</name>
<reference evidence="2" key="1">
    <citation type="submission" date="2015-09" db="EMBL/GenBank/DDBJ databases">
        <authorList>
            <person name="Fill T.P."/>
            <person name="Baretta J.F."/>
            <person name="de Almeida L.G."/>
            <person name="Rocha M."/>
            <person name="de Souza D.H."/>
            <person name="Malavazi I."/>
            <person name="Cerdeira L.T."/>
            <person name="Hong H."/>
            <person name="Samborskyy M."/>
            <person name="de Vasconcelos A.T."/>
            <person name="Leadlay P."/>
            <person name="Rodrigues-Filho E."/>
        </authorList>
    </citation>
    <scope>NUCLEOTIDE SEQUENCE [LARGE SCALE GENOMIC DNA]</scope>
    <source>
        <strain evidence="2">LaBioMMi 136</strain>
    </source>
</reference>